<reference evidence="4 5" key="2">
    <citation type="submission" date="2015-03" db="EMBL/GenBank/DDBJ databases">
        <authorList>
            <person name="Chan K.-G."/>
        </authorList>
    </citation>
    <scope>NUCLEOTIDE SEQUENCE [LARGE SCALE GENOMIC DNA]</scope>
    <source>
        <strain evidence="4 5">RB-25</strain>
    </source>
</reference>
<name>W0L9R7_9GAMM</name>
<dbReference type="NCBIfam" id="TIGR01646">
    <property type="entry name" value="vgr_GE"/>
    <property type="match status" value="1"/>
</dbReference>
<organism evidence="4 5">
    <name type="scientific">Chania multitudinisentens RB-25</name>
    <dbReference type="NCBI Taxonomy" id="1441930"/>
    <lineage>
        <taxon>Bacteria</taxon>
        <taxon>Pseudomonadati</taxon>
        <taxon>Pseudomonadota</taxon>
        <taxon>Gammaproteobacteria</taxon>
        <taxon>Enterobacterales</taxon>
        <taxon>Yersiniaceae</taxon>
        <taxon>Chania</taxon>
    </lineage>
</organism>
<evidence type="ECO:0000256" key="1">
    <source>
        <dbReference type="ARBA" id="ARBA00005558"/>
    </source>
</evidence>
<protein>
    <submittedName>
        <fullName evidence="4">Type IV secretion protein Rhs</fullName>
    </submittedName>
</protein>
<dbReference type="Gene3D" id="2.40.50.230">
    <property type="entry name" value="Gp5 N-terminal domain"/>
    <property type="match status" value="1"/>
</dbReference>
<dbReference type="InterPro" id="IPR017847">
    <property type="entry name" value="T6SS_RhsGE_Vgr_subset"/>
</dbReference>
<dbReference type="HOGENOM" id="CLU_004121_3_0_6"/>
<dbReference type="STRING" id="1441930.Z042_04865"/>
<dbReference type="OrthoDB" id="6710627at2"/>
<reference evidence="4 5" key="1">
    <citation type="submission" date="2014-01" db="EMBL/GenBank/DDBJ databases">
        <title>Isolation of Serratia multitudinisentens RB-25 from Ex-Landfill site.</title>
        <authorList>
            <person name="Robson E.H.J."/>
        </authorList>
    </citation>
    <scope>NUCLEOTIDE SEQUENCE [LARGE SCALE GENOMIC DNA]</scope>
    <source>
        <strain evidence="4 5">RB-25</strain>
    </source>
</reference>
<evidence type="ECO:0000259" key="2">
    <source>
        <dbReference type="Pfam" id="PF04717"/>
    </source>
</evidence>
<feature type="domain" description="Gp5/Type VI secretion system Vgr protein OB-fold" evidence="2">
    <location>
        <begin position="386"/>
        <end position="453"/>
    </location>
</feature>
<evidence type="ECO:0000313" key="4">
    <source>
        <dbReference type="EMBL" id="AHG19012.1"/>
    </source>
</evidence>
<dbReference type="Gene3D" id="2.30.110.50">
    <property type="match status" value="1"/>
</dbReference>
<dbReference type="InterPro" id="IPR037026">
    <property type="entry name" value="Vgr_OB-fold_dom_sf"/>
</dbReference>
<gene>
    <name evidence="4" type="ORF">Z042_04865</name>
</gene>
<dbReference type="NCBIfam" id="TIGR03361">
    <property type="entry name" value="VI_Rhs_Vgr"/>
    <property type="match status" value="1"/>
</dbReference>
<dbReference type="KEGG" id="sfo:Z042_04865"/>
<dbReference type="Proteomes" id="UP000019030">
    <property type="component" value="Chromosome"/>
</dbReference>
<dbReference type="SUPFAM" id="SSF69255">
    <property type="entry name" value="gp5 N-terminal domain-like"/>
    <property type="match status" value="1"/>
</dbReference>
<feature type="domain" description="Gp5/Type VI secretion system Vgr C-terminal trimerisation" evidence="3">
    <location>
        <begin position="597"/>
        <end position="678"/>
    </location>
</feature>
<dbReference type="Pfam" id="PF22178">
    <property type="entry name" value="Gp5_trimer_C"/>
    <property type="match status" value="2"/>
</dbReference>
<dbReference type="InterPro" id="IPR006531">
    <property type="entry name" value="Gp5/Vgr_OB"/>
</dbReference>
<dbReference type="SUPFAM" id="SSF69349">
    <property type="entry name" value="Phage fibre proteins"/>
    <property type="match status" value="2"/>
</dbReference>
<dbReference type="Gene3D" id="2.20.220.20">
    <property type="match status" value="1"/>
</dbReference>
<evidence type="ECO:0000313" key="5">
    <source>
        <dbReference type="Proteomes" id="UP000019030"/>
    </source>
</evidence>
<dbReference type="InterPro" id="IPR006533">
    <property type="entry name" value="T6SS_Vgr_RhsGE"/>
</dbReference>
<dbReference type="Pfam" id="PF05954">
    <property type="entry name" value="Phage_GPD"/>
    <property type="match status" value="1"/>
</dbReference>
<accession>W0L9R7</accession>
<proteinExistence type="inferred from homology"/>
<dbReference type="InterPro" id="IPR054030">
    <property type="entry name" value="Gp5_Vgr_C"/>
</dbReference>
<dbReference type="RefSeq" id="WP_037406611.1">
    <property type="nucleotide sequence ID" value="NZ_CP007044.2"/>
</dbReference>
<comment type="similarity">
    <text evidence="1">Belongs to the VgrG protein family.</text>
</comment>
<feature type="domain" description="Gp5/Type VI secretion system Vgr C-terminal trimerisation" evidence="3">
    <location>
        <begin position="470"/>
        <end position="582"/>
    </location>
</feature>
<dbReference type="SUPFAM" id="SSF69279">
    <property type="entry name" value="Phage tail proteins"/>
    <property type="match status" value="2"/>
</dbReference>
<dbReference type="eggNOG" id="COG3501">
    <property type="taxonomic scope" value="Bacteria"/>
</dbReference>
<dbReference type="Gene3D" id="4.10.220.110">
    <property type="match status" value="1"/>
</dbReference>
<sequence>MDDFSQTRVIAHLPEEGRALLFYAVEGTESLSSSFAYTIKLLSQLPLAAPKTLLGKTITLEIPLQHSKEPRYINGFITHISQTTTELKGIQYQQYTLTAESVLWPMKLDREFRIYQEKTVPEIVKDVCKRFGVTPDIRLSGSYRSWGYCVQYGESSFNFICRMLEHEGIFWWFNHEKTNHTLVLSDSPHSQPVAGYETIAWAPTPSGSTTNREGISGWTVNCQATPGISIIDDYDFRKPYAQLLQAVQNPVAHQPGSIPVYEWPGRLVEKNDAEHYAHLRQERWQIEHEMITGTGSAGGITTGYTFTLASHPAPEQNKEYLVISSTLNIQENAYASGGEGCFHSVTFTVIPANVPFRPARVASWPRTQGPQTARVVGPAGESIWTDKYGRIKVRFHWDTDGPGDDTGSCWIRVASPWAGQGYGGVQIPRVNDEVVVDFINGDPDRPVVMGRVFNEANMPPWELPAAATQMGFFSRSKDGGKDTGNGLRFEDKAGGEQVWINAHRNMDTAVKNDATHAIGNNLTATVGANESHTVEADRDHQVKGNETVTVKGNRTETINTNETVSVDGNRTETVKGNETLSITGTRTETITGVHTLNTKNNQLITVEGEQTQTVMQNRKHTVQANETLHVTGRQKLTVDGNQTTHVGGKQSVTVDGKLTEKYNTGQETTVTGHQEVTVSAGRSLHVTGQDERTTVGSVTDSASEKITLSVNGSAIVIDGSSIEIQAGGSVIKIDGSGVAVNGAKIKLNA</sequence>
<dbReference type="Pfam" id="PF04717">
    <property type="entry name" value="Phage_base_V"/>
    <property type="match status" value="1"/>
</dbReference>
<dbReference type="Gene3D" id="3.55.50.10">
    <property type="entry name" value="Baseplate protein-like domains"/>
    <property type="match status" value="1"/>
</dbReference>
<dbReference type="AlphaFoldDB" id="W0L9R7"/>
<evidence type="ECO:0000259" key="3">
    <source>
        <dbReference type="Pfam" id="PF22178"/>
    </source>
</evidence>
<dbReference type="PATRIC" id="fig|1441930.4.peg.974"/>
<dbReference type="EMBL" id="CP007044">
    <property type="protein sequence ID" value="AHG19012.1"/>
    <property type="molecule type" value="Genomic_DNA"/>
</dbReference>
<keyword evidence="5" id="KW-1185">Reference proteome</keyword>